<evidence type="ECO:0000256" key="2">
    <source>
        <dbReference type="ARBA" id="ARBA00022475"/>
    </source>
</evidence>
<protein>
    <submittedName>
        <fullName evidence="9">Copper resistance D family protein</fullName>
    </submittedName>
</protein>
<evidence type="ECO:0000256" key="1">
    <source>
        <dbReference type="ARBA" id="ARBA00004651"/>
    </source>
</evidence>
<feature type="signal peptide" evidence="7">
    <location>
        <begin position="1"/>
        <end position="33"/>
    </location>
</feature>
<accession>A0ABW2BRI3</accession>
<dbReference type="InterPro" id="IPR032694">
    <property type="entry name" value="CopC/D"/>
</dbReference>
<keyword evidence="5 6" id="KW-0472">Membrane</keyword>
<dbReference type="PANTHER" id="PTHR34820">
    <property type="entry name" value="INNER MEMBRANE PROTEIN YEBZ"/>
    <property type="match status" value="1"/>
</dbReference>
<keyword evidence="2" id="KW-1003">Cell membrane</keyword>
<dbReference type="Pfam" id="PF05425">
    <property type="entry name" value="CopD"/>
    <property type="match status" value="1"/>
</dbReference>
<evidence type="ECO:0000256" key="6">
    <source>
        <dbReference type="SAM" id="Phobius"/>
    </source>
</evidence>
<evidence type="ECO:0000259" key="8">
    <source>
        <dbReference type="Pfam" id="PF05425"/>
    </source>
</evidence>
<gene>
    <name evidence="9" type="ORF">ACFQGD_00510</name>
</gene>
<feature type="transmembrane region" description="Helical" evidence="6">
    <location>
        <begin position="252"/>
        <end position="272"/>
    </location>
</feature>
<feature type="transmembrane region" description="Helical" evidence="6">
    <location>
        <begin position="49"/>
        <end position="74"/>
    </location>
</feature>
<comment type="subcellular location">
    <subcellularLocation>
        <location evidence="1">Cell membrane</location>
        <topology evidence="1">Multi-pass membrane protein</topology>
    </subcellularLocation>
</comment>
<keyword evidence="10" id="KW-1185">Reference proteome</keyword>
<dbReference type="InterPro" id="IPR008457">
    <property type="entry name" value="Cu-R_CopD_dom"/>
</dbReference>
<keyword evidence="7" id="KW-0732">Signal</keyword>
<keyword evidence="3 6" id="KW-0812">Transmembrane</keyword>
<feature type="transmembrane region" description="Helical" evidence="6">
    <location>
        <begin position="221"/>
        <end position="240"/>
    </location>
</feature>
<dbReference type="EMBL" id="JBHSXX010000001">
    <property type="protein sequence ID" value="MFC6865621.1"/>
    <property type="molecule type" value="Genomic_DNA"/>
</dbReference>
<feature type="transmembrane region" description="Helical" evidence="6">
    <location>
        <begin position="284"/>
        <end position="311"/>
    </location>
</feature>
<dbReference type="RefSeq" id="WP_345392051.1">
    <property type="nucleotide sequence ID" value="NZ_BAABLA010000007.1"/>
</dbReference>
<evidence type="ECO:0000256" key="4">
    <source>
        <dbReference type="ARBA" id="ARBA00022989"/>
    </source>
</evidence>
<feature type="transmembrane region" description="Helical" evidence="6">
    <location>
        <begin position="347"/>
        <end position="368"/>
    </location>
</feature>
<dbReference type="Proteomes" id="UP001596337">
    <property type="component" value="Unassembled WGS sequence"/>
</dbReference>
<evidence type="ECO:0000256" key="3">
    <source>
        <dbReference type="ARBA" id="ARBA00022692"/>
    </source>
</evidence>
<evidence type="ECO:0000313" key="9">
    <source>
        <dbReference type="EMBL" id="MFC6865621.1"/>
    </source>
</evidence>
<proteinExistence type="predicted"/>
<comment type="caution">
    <text evidence="9">The sequence shown here is derived from an EMBL/GenBank/DDBJ whole genome shotgun (WGS) entry which is preliminary data.</text>
</comment>
<organism evidence="9 10">
    <name type="scientific">Haloechinothrix salitolerans</name>
    <dbReference type="NCBI Taxonomy" id="926830"/>
    <lineage>
        <taxon>Bacteria</taxon>
        <taxon>Bacillati</taxon>
        <taxon>Actinomycetota</taxon>
        <taxon>Actinomycetes</taxon>
        <taxon>Pseudonocardiales</taxon>
        <taxon>Pseudonocardiaceae</taxon>
        <taxon>Haloechinothrix</taxon>
    </lineage>
</organism>
<feature type="transmembrane region" description="Helical" evidence="6">
    <location>
        <begin position="188"/>
        <end position="209"/>
    </location>
</feature>
<dbReference type="PANTHER" id="PTHR34820:SF4">
    <property type="entry name" value="INNER MEMBRANE PROTEIN YEBZ"/>
    <property type="match status" value="1"/>
</dbReference>
<feature type="transmembrane region" description="Helical" evidence="6">
    <location>
        <begin position="157"/>
        <end position="176"/>
    </location>
</feature>
<evidence type="ECO:0000313" key="10">
    <source>
        <dbReference type="Proteomes" id="UP001596337"/>
    </source>
</evidence>
<evidence type="ECO:0000256" key="5">
    <source>
        <dbReference type="ARBA" id="ARBA00023136"/>
    </source>
</evidence>
<keyword evidence="4 6" id="KW-1133">Transmembrane helix</keyword>
<name>A0ABW2BRI3_9PSEU</name>
<feature type="chain" id="PRO_5046950818" evidence="7">
    <location>
        <begin position="34"/>
        <end position="374"/>
    </location>
</feature>
<reference evidence="10" key="1">
    <citation type="journal article" date="2019" name="Int. J. Syst. Evol. Microbiol.">
        <title>The Global Catalogue of Microorganisms (GCM) 10K type strain sequencing project: providing services to taxonomists for standard genome sequencing and annotation.</title>
        <authorList>
            <consortium name="The Broad Institute Genomics Platform"/>
            <consortium name="The Broad Institute Genome Sequencing Center for Infectious Disease"/>
            <person name="Wu L."/>
            <person name="Ma J."/>
        </authorList>
    </citation>
    <scope>NUCLEOTIDE SEQUENCE [LARGE SCALE GENOMIC DNA]</scope>
    <source>
        <strain evidence="10">KCTC 32255</strain>
    </source>
</reference>
<evidence type="ECO:0000256" key="7">
    <source>
        <dbReference type="SAM" id="SignalP"/>
    </source>
</evidence>
<feature type="domain" description="Copper resistance protein D" evidence="8">
    <location>
        <begin position="247"/>
        <end position="368"/>
    </location>
</feature>
<feature type="transmembrane region" description="Helical" evidence="6">
    <location>
        <begin position="110"/>
        <end position="128"/>
    </location>
</feature>
<sequence>MTSPSAAARLAPLSAAVAAALAGALAAAGITVAAPVAGIADPGTGILVALPLVRVLLGVAAAATVGLCLLPLLLGTLGTGGGQGDDGASGDGVVQSAGRVEPVLHRARRWAVVTSMAWVATAVASLLLHTAEFQVRRDTIGLADVVSYASTVATGKALLSVIGLTLLLCALNVLAVRHRERVPAEVRAGLGVFALLPLPATGHAAGWAGREYAVVALELHVVSAAVWLGGLAALAVLLANDIALLATALPRFSVVATVCIATTAVTGTISGLTQLGTYGSSAAAISAALISTPYGALLLTKLICFGAIALAGAKMRWRVLPAVMAQGGSEPAGPDHPQRTLTGRPAFAVWASIELLLLGLAFGVAAVLSRAGFG</sequence>